<organism evidence="3 4">
    <name type="scientific">Sphingobacterium nematocida</name>
    <dbReference type="NCBI Taxonomy" id="1513896"/>
    <lineage>
        <taxon>Bacteria</taxon>
        <taxon>Pseudomonadati</taxon>
        <taxon>Bacteroidota</taxon>
        <taxon>Sphingobacteriia</taxon>
        <taxon>Sphingobacteriales</taxon>
        <taxon>Sphingobacteriaceae</taxon>
        <taxon>Sphingobacterium</taxon>
    </lineage>
</organism>
<evidence type="ECO:0000259" key="2">
    <source>
        <dbReference type="PROSITE" id="PS51352"/>
    </source>
</evidence>
<dbReference type="InterPro" id="IPR013766">
    <property type="entry name" value="Thioredoxin_domain"/>
</dbReference>
<feature type="domain" description="Thioredoxin" evidence="2">
    <location>
        <begin position="6"/>
        <end position="137"/>
    </location>
</feature>
<dbReference type="AlphaFoldDB" id="A0A1T5AYU6"/>
<dbReference type="STRING" id="1513896.SAMN05660841_00294"/>
<keyword evidence="1" id="KW-0676">Redox-active center</keyword>
<reference evidence="4" key="1">
    <citation type="submission" date="2017-02" db="EMBL/GenBank/DDBJ databases">
        <authorList>
            <person name="Varghese N."/>
            <person name="Submissions S."/>
        </authorList>
    </citation>
    <scope>NUCLEOTIDE SEQUENCE [LARGE SCALE GENOMIC DNA]</scope>
    <source>
        <strain evidence="4">DSM 24091</strain>
    </source>
</reference>
<dbReference type="Gene3D" id="3.40.30.10">
    <property type="entry name" value="Glutaredoxin"/>
    <property type="match status" value="1"/>
</dbReference>
<dbReference type="GO" id="GO:0045454">
    <property type="term" value="P:cell redox homeostasis"/>
    <property type="evidence" value="ECO:0007669"/>
    <property type="project" value="TreeGrafter"/>
</dbReference>
<dbReference type="EMBL" id="FUZF01000001">
    <property type="protein sequence ID" value="SKB39999.1"/>
    <property type="molecule type" value="Genomic_DNA"/>
</dbReference>
<dbReference type="PROSITE" id="PS00194">
    <property type="entry name" value="THIOREDOXIN_1"/>
    <property type="match status" value="1"/>
</dbReference>
<dbReference type="PROSITE" id="PS51352">
    <property type="entry name" value="THIOREDOXIN_2"/>
    <property type="match status" value="1"/>
</dbReference>
<sequence length="409" mass="46784">MKKVKNIILAIATLFIGSTVSGQGIQFEHNYKDALARAKKEKKAIFVDFYTSWCGPCKQMDADVFSKKNAGDYFNSNFVNLKIQCDDKGEGVELGKQYKIAAYPTLMVMDADGNAMHSMAGGTSIQGLIEFSKVAMDPNRNQLTLIKKFEAGERDHSFLTKYFEMLVKSYQSEKATADFDKYFTSLSKSQKLTKNTYDLMEVVKPAPFSAPFDFLEQNKKEFYKIVGKEQVDKTIANKYLWYLKALQDDGLSTKDMTNFNDKMKIFKSKNYPYYDEYAAFCDIFNSKTADNSDYDVPLYKKKGTAFLDKYGKNNAQYTLALTSLLGNFTGKKDQNVEGIKWMEDLLAWDNKPSYYNTYLYITWRNYQFDKALEIAEKMKANAIANNSSTADAEKNIQMVKDLKAKYGNK</sequence>
<dbReference type="PANTHER" id="PTHR32234:SF0">
    <property type="entry name" value="THIOL:DISULFIDE INTERCHANGE PROTEIN DSBD"/>
    <property type="match status" value="1"/>
</dbReference>
<gene>
    <name evidence="3" type="ORF">SAMN05660841_00294</name>
</gene>
<dbReference type="InterPro" id="IPR036249">
    <property type="entry name" value="Thioredoxin-like_sf"/>
</dbReference>
<dbReference type="PANTHER" id="PTHR32234">
    <property type="entry name" value="THIOL:DISULFIDE INTERCHANGE PROTEIN DSBD"/>
    <property type="match status" value="1"/>
</dbReference>
<evidence type="ECO:0000313" key="4">
    <source>
        <dbReference type="Proteomes" id="UP000190150"/>
    </source>
</evidence>
<keyword evidence="4" id="KW-1185">Reference proteome</keyword>
<evidence type="ECO:0000313" key="3">
    <source>
        <dbReference type="EMBL" id="SKB39999.1"/>
    </source>
</evidence>
<dbReference type="GO" id="GO:0015035">
    <property type="term" value="F:protein-disulfide reductase activity"/>
    <property type="evidence" value="ECO:0007669"/>
    <property type="project" value="TreeGrafter"/>
</dbReference>
<evidence type="ECO:0000256" key="1">
    <source>
        <dbReference type="ARBA" id="ARBA00023284"/>
    </source>
</evidence>
<dbReference type="Proteomes" id="UP000190150">
    <property type="component" value="Unassembled WGS sequence"/>
</dbReference>
<protein>
    <submittedName>
        <fullName evidence="3">Thioredoxin-like</fullName>
    </submittedName>
</protein>
<proteinExistence type="predicted"/>
<accession>A0A1T5AYU6</accession>
<dbReference type="SUPFAM" id="SSF52833">
    <property type="entry name" value="Thioredoxin-like"/>
    <property type="match status" value="1"/>
</dbReference>
<dbReference type="RefSeq" id="WP_079640647.1">
    <property type="nucleotide sequence ID" value="NZ_FUZF01000001.1"/>
</dbReference>
<name>A0A1T5AYU6_9SPHI</name>
<dbReference type="OrthoDB" id="120730at2"/>
<dbReference type="InterPro" id="IPR017937">
    <property type="entry name" value="Thioredoxin_CS"/>
</dbReference>
<dbReference type="Pfam" id="PF13899">
    <property type="entry name" value="Thioredoxin_7"/>
    <property type="match status" value="1"/>
</dbReference>